<keyword evidence="1" id="KW-0472">Membrane</keyword>
<evidence type="ECO:0000313" key="3">
    <source>
        <dbReference type="Proteomes" id="UP001220324"/>
    </source>
</evidence>
<name>A0AAD6GAJ0_9EURO</name>
<protein>
    <submittedName>
        <fullName evidence="2">Uncharacterized protein</fullName>
    </submittedName>
</protein>
<keyword evidence="1" id="KW-1133">Transmembrane helix</keyword>
<organism evidence="2 3">
    <name type="scientific">Penicillium frequentans</name>
    <dbReference type="NCBI Taxonomy" id="3151616"/>
    <lineage>
        <taxon>Eukaryota</taxon>
        <taxon>Fungi</taxon>
        <taxon>Dikarya</taxon>
        <taxon>Ascomycota</taxon>
        <taxon>Pezizomycotina</taxon>
        <taxon>Eurotiomycetes</taxon>
        <taxon>Eurotiomycetidae</taxon>
        <taxon>Eurotiales</taxon>
        <taxon>Aspergillaceae</taxon>
        <taxon>Penicillium</taxon>
    </lineage>
</organism>
<dbReference type="Proteomes" id="UP001220324">
    <property type="component" value="Unassembled WGS sequence"/>
</dbReference>
<feature type="transmembrane region" description="Helical" evidence="1">
    <location>
        <begin position="18"/>
        <end position="38"/>
    </location>
</feature>
<keyword evidence="3" id="KW-1185">Reference proteome</keyword>
<dbReference type="AlphaFoldDB" id="A0AAD6GAJ0"/>
<evidence type="ECO:0000256" key="1">
    <source>
        <dbReference type="SAM" id="Phobius"/>
    </source>
</evidence>
<dbReference type="EMBL" id="JAQIZZ010000008">
    <property type="protein sequence ID" value="KAJ5525187.1"/>
    <property type="molecule type" value="Genomic_DNA"/>
</dbReference>
<evidence type="ECO:0000313" key="2">
    <source>
        <dbReference type="EMBL" id="KAJ5525187.1"/>
    </source>
</evidence>
<gene>
    <name evidence="2" type="ORF">N7494_011837</name>
</gene>
<proteinExistence type="predicted"/>
<sequence>MGVTFQPYTPATSLGDELAIIFAFSAAMAGTMIIYVFFWRIRQRRNHEEDLARRKAFQSRSASRAETINFDLQLGTTAPVRFSGSVADSSDISTFVGSSSGAAGVHEKMMDRYAVPEHRAELPVHGMELAREVLDE</sequence>
<accession>A0AAD6GAJ0</accession>
<comment type="caution">
    <text evidence="2">The sequence shown here is derived from an EMBL/GenBank/DDBJ whole genome shotgun (WGS) entry which is preliminary data.</text>
</comment>
<reference evidence="2 3" key="1">
    <citation type="journal article" date="2023" name="IMA Fungus">
        <title>Comparative genomic study of the Penicillium genus elucidates a diverse pangenome and 15 lateral gene transfer events.</title>
        <authorList>
            <person name="Petersen C."/>
            <person name="Sorensen T."/>
            <person name="Nielsen M.R."/>
            <person name="Sondergaard T.E."/>
            <person name="Sorensen J.L."/>
            <person name="Fitzpatrick D.A."/>
            <person name="Frisvad J.C."/>
            <person name="Nielsen K.L."/>
        </authorList>
    </citation>
    <scope>NUCLEOTIDE SEQUENCE [LARGE SCALE GENOMIC DNA]</scope>
    <source>
        <strain evidence="2 3">IBT 35679</strain>
    </source>
</reference>
<keyword evidence="1" id="KW-0812">Transmembrane</keyword>